<protein>
    <submittedName>
        <fullName evidence="2">Uncharacterized protein</fullName>
    </submittedName>
</protein>
<evidence type="ECO:0000313" key="2">
    <source>
        <dbReference type="EMBL" id="GAA3643328.1"/>
    </source>
</evidence>
<proteinExistence type="predicted"/>
<keyword evidence="3" id="KW-1185">Reference proteome</keyword>
<dbReference type="EMBL" id="BAABAB010000056">
    <property type="protein sequence ID" value="GAA3643328.1"/>
    <property type="molecule type" value="Genomic_DNA"/>
</dbReference>
<feature type="transmembrane region" description="Helical" evidence="1">
    <location>
        <begin position="38"/>
        <end position="57"/>
    </location>
</feature>
<evidence type="ECO:0000256" key="1">
    <source>
        <dbReference type="SAM" id="Phobius"/>
    </source>
</evidence>
<gene>
    <name evidence="2" type="ORF">GCM10022236_52490</name>
</gene>
<comment type="caution">
    <text evidence="2">The sequence shown here is derived from an EMBL/GenBank/DDBJ whole genome shotgun (WGS) entry which is preliminary data.</text>
</comment>
<reference evidence="3" key="1">
    <citation type="journal article" date="2019" name="Int. J. Syst. Evol. Microbiol.">
        <title>The Global Catalogue of Microorganisms (GCM) 10K type strain sequencing project: providing services to taxonomists for standard genome sequencing and annotation.</title>
        <authorList>
            <consortium name="The Broad Institute Genomics Platform"/>
            <consortium name="The Broad Institute Genome Sequencing Center for Infectious Disease"/>
            <person name="Wu L."/>
            <person name="Ma J."/>
        </authorList>
    </citation>
    <scope>NUCLEOTIDE SEQUENCE [LARGE SCALE GENOMIC DNA]</scope>
    <source>
        <strain evidence="3">JCM 16929</strain>
    </source>
</reference>
<keyword evidence="1" id="KW-1133">Transmembrane helix</keyword>
<evidence type="ECO:0000313" key="3">
    <source>
        <dbReference type="Proteomes" id="UP001501490"/>
    </source>
</evidence>
<keyword evidence="1" id="KW-0812">Transmembrane</keyword>
<dbReference type="Proteomes" id="UP001501490">
    <property type="component" value="Unassembled WGS sequence"/>
</dbReference>
<organism evidence="2 3">
    <name type="scientific">Microlunatus ginsengisoli</name>
    <dbReference type="NCBI Taxonomy" id="363863"/>
    <lineage>
        <taxon>Bacteria</taxon>
        <taxon>Bacillati</taxon>
        <taxon>Actinomycetota</taxon>
        <taxon>Actinomycetes</taxon>
        <taxon>Propionibacteriales</taxon>
        <taxon>Propionibacteriaceae</taxon>
        <taxon>Microlunatus</taxon>
    </lineage>
</organism>
<sequence>MAGERDVPPQDQGNIGVAPRSRTVPARVAWNAQPTVRGAIMTFIVLLILVVTGVVAYRYRVPLIARITGQKESRIRRALDQRKRN</sequence>
<accession>A0ABP7AZI2</accession>
<keyword evidence="1" id="KW-0472">Membrane</keyword>
<name>A0ABP7AZI2_9ACTN</name>